<dbReference type="RefSeq" id="WP_006783950.1">
    <property type="nucleotide sequence ID" value="NZ_CP053187.1"/>
</dbReference>
<dbReference type="PANTHER" id="PTHR34047">
    <property type="entry name" value="NUCLEAR INTRON MATURASE 1, MITOCHONDRIAL-RELATED"/>
    <property type="match status" value="1"/>
</dbReference>
<evidence type="ECO:0000313" key="2">
    <source>
        <dbReference type="EMBL" id="MTK20289.1"/>
    </source>
</evidence>
<dbReference type="InterPro" id="IPR003615">
    <property type="entry name" value="HNH_nuc"/>
</dbReference>
<dbReference type="GeneID" id="60058467"/>
<dbReference type="NCBIfam" id="TIGR04416">
    <property type="entry name" value="group_II_RT_mat"/>
    <property type="match status" value="1"/>
</dbReference>
<dbReference type="InterPro" id="IPR030931">
    <property type="entry name" value="Group_II_RT_mat"/>
</dbReference>
<accession>A0A9X4XBG1</accession>
<dbReference type="SUPFAM" id="SSF56672">
    <property type="entry name" value="DNA/RNA polymerases"/>
    <property type="match status" value="1"/>
</dbReference>
<evidence type="ECO:0000259" key="1">
    <source>
        <dbReference type="PROSITE" id="PS50878"/>
    </source>
</evidence>
<organism evidence="2 3">
    <name type="scientific">Turicibacter sanguinis</name>
    <dbReference type="NCBI Taxonomy" id="154288"/>
    <lineage>
        <taxon>Bacteria</taxon>
        <taxon>Bacillati</taxon>
        <taxon>Bacillota</taxon>
        <taxon>Erysipelotrichia</taxon>
        <taxon>Erysipelotrichales</taxon>
        <taxon>Turicibacteraceae</taxon>
        <taxon>Turicibacter</taxon>
    </lineage>
</organism>
<gene>
    <name evidence="2" type="primary">ltrA</name>
    <name evidence="2" type="ORF">GMA92_02395</name>
</gene>
<feature type="domain" description="Reverse transcriptase" evidence="1">
    <location>
        <begin position="85"/>
        <end position="346"/>
    </location>
</feature>
<comment type="caution">
    <text evidence="2">The sequence shown here is derived from an EMBL/GenBank/DDBJ whole genome shotgun (WGS) entry which is preliminary data.</text>
</comment>
<dbReference type="PROSITE" id="PS50878">
    <property type="entry name" value="RT_POL"/>
    <property type="match status" value="1"/>
</dbReference>
<dbReference type="SMART" id="SM00507">
    <property type="entry name" value="HNHc"/>
    <property type="match status" value="1"/>
</dbReference>
<dbReference type="EMBL" id="WMQE01000003">
    <property type="protein sequence ID" value="MTK20289.1"/>
    <property type="molecule type" value="Genomic_DNA"/>
</dbReference>
<dbReference type="Proteomes" id="UP000487649">
    <property type="component" value="Unassembled WGS sequence"/>
</dbReference>
<dbReference type="CDD" id="cd00085">
    <property type="entry name" value="HNHc"/>
    <property type="match status" value="1"/>
</dbReference>
<name>A0A9X4XBG1_9FIRM</name>
<dbReference type="InterPro" id="IPR000477">
    <property type="entry name" value="RT_dom"/>
</dbReference>
<dbReference type="Gene3D" id="1.10.30.50">
    <property type="match status" value="1"/>
</dbReference>
<dbReference type="CDD" id="cd01651">
    <property type="entry name" value="RT_G2_intron"/>
    <property type="match status" value="1"/>
</dbReference>
<sequence length="611" mass="71054">MTTKILKKQKLRNNEYYDIQDVFDSLYSESLENKNFTKLMELITNRENILLAYRNIKKNKGSMTKGTDGRDITFYSNMPQDVFVKHIQNMFRNYHPKSVRRVEIPKPNGKMRPLGIPCMGDRIVQQCIKQVLEPICEAKFHKHSYGFRPNRSTHHAISRSMSLINMNKLHYVVDIDIKGFFDNVNHSKLKKQMWKLGIQDKNLISIIDKILKSEIDTVGVPTKGTPQGGILSPLLSNIVLNELDWWISSQWESFQTDHDYTSIRKNGYVDQSNKYKTMKTTNLKEIWLVRYADDFKIFCRDYETANKIYIATKQWLKERLSLEISEDKSKITNLKTNYTEFLGFKLMAKPKKGKYVCQSRISEKAQDSVTTKLKHQIVYMRSNYESKQVNKLNAMILGVHNYYKIATNVSLDFNKINYLTSITLHNRLKQVISDKPSTSKAFKKFYGKYKGKIRTISNVSIYPINGISTSPPMNFTQEICNYTVTGRALVHKKLNNDYHLLVRYLLNNVRDCESTEYSDNRISLMIAQKGNCGVTGEPLNVCDMQCHHKLPKSQGGTDAYKNLIWVNEDIHKLIHATKEETINKYLHKLKLNEKSLEKLNSLREQVGNLTI</sequence>
<keyword evidence="2" id="KW-0808">Transferase</keyword>
<dbReference type="GO" id="GO:0003964">
    <property type="term" value="F:RNA-directed DNA polymerase activity"/>
    <property type="evidence" value="ECO:0007669"/>
    <property type="project" value="UniProtKB-KW"/>
</dbReference>
<dbReference type="EC" id="2.7.7.49" evidence="2"/>
<dbReference type="PANTHER" id="PTHR34047:SF8">
    <property type="entry name" value="PROTEIN YKFC"/>
    <property type="match status" value="1"/>
</dbReference>
<keyword evidence="2" id="KW-0695">RNA-directed DNA polymerase</keyword>
<proteinExistence type="predicted"/>
<keyword evidence="2" id="KW-0548">Nucleotidyltransferase</keyword>
<dbReference type="InterPro" id="IPR043502">
    <property type="entry name" value="DNA/RNA_pol_sf"/>
</dbReference>
<protein>
    <submittedName>
        <fullName evidence="2">Group II intron reverse transcriptase/maturase</fullName>
        <ecNumber evidence="2">2.7.7.49</ecNumber>
    </submittedName>
</protein>
<dbReference type="AlphaFoldDB" id="A0A9X4XBG1"/>
<dbReference type="InterPro" id="IPR051083">
    <property type="entry name" value="GrpII_Intron_Splice-Mob/Def"/>
</dbReference>
<dbReference type="Pfam" id="PF00078">
    <property type="entry name" value="RVT_1"/>
    <property type="match status" value="1"/>
</dbReference>
<reference evidence="2 3" key="1">
    <citation type="journal article" date="2019" name="Nat. Med.">
        <title>A library of human gut bacterial isolates paired with longitudinal multiomics data enables mechanistic microbiome research.</title>
        <authorList>
            <person name="Poyet M."/>
            <person name="Groussin M."/>
            <person name="Gibbons S.M."/>
            <person name="Avila-Pacheco J."/>
            <person name="Jiang X."/>
            <person name="Kearney S.M."/>
            <person name="Perrotta A.R."/>
            <person name="Berdy B."/>
            <person name="Zhao S."/>
            <person name="Lieberman T.D."/>
            <person name="Swanson P.K."/>
            <person name="Smith M."/>
            <person name="Roesemann S."/>
            <person name="Alexander J.E."/>
            <person name="Rich S.A."/>
            <person name="Livny J."/>
            <person name="Vlamakis H."/>
            <person name="Clish C."/>
            <person name="Bullock K."/>
            <person name="Deik A."/>
            <person name="Scott J."/>
            <person name="Pierce K.A."/>
            <person name="Xavier R.J."/>
            <person name="Alm E.J."/>
        </authorList>
    </citation>
    <scope>NUCLEOTIDE SEQUENCE [LARGE SCALE GENOMIC DNA]</scope>
    <source>
        <strain evidence="2 3">BIOML-A198</strain>
    </source>
</reference>
<evidence type="ECO:0000313" key="3">
    <source>
        <dbReference type="Proteomes" id="UP000487649"/>
    </source>
</evidence>